<evidence type="ECO:0000259" key="2">
    <source>
        <dbReference type="PROSITE" id="PS51471"/>
    </source>
</evidence>
<dbReference type="SUPFAM" id="SSF51197">
    <property type="entry name" value="Clavaminate synthase-like"/>
    <property type="match status" value="1"/>
</dbReference>
<dbReference type="GeneID" id="116202910"/>
<dbReference type="Proteomes" id="UP000515151">
    <property type="component" value="Chromosome 4"/>
</dbReference>
<dbReference type="OrthoDB" id="1558604at2759"/>
<reference evidence="4" key="1">
    <citation type="journal article" date="2017" name="Plant J.">
        <title>The pomegranate (Punica granatum L.) genome and the genomics of punicalagin biosynthesis.</title>
        <authorList>
            <person name="Qin G."/>
            <person name="Xu C."/>
            <person name="Ming R."/>
            <person name="Tang H."/>
            <person name="Guyot R."/>
            <person name="Kramer E.M."/>
            <person name="Hu Y."/>
            <person name="Yi X."/>
            <person name="Qi Y."/>
            <person name="Xu X."/>
            <person name="Gao Z."/>
            <person name="Pan H."/>
            <person name="Jian J."/>
            <person name="Tian Y."/>
            <person name="Yue Z."/>
            <person name="Xu Y."/>
        </authorList>
    </citation>
    <scope>NUCLEOTIDE SEQUENCE [LARGE SCALE GENOMIC DNA]</scope>
    <source>
        <strain evidence="4">cv. Dabenzi</strain>
    </source>
</reference>
<keyword evidence="1" id="KW-0560">Oxidoreductase</keyword>
<accession>A0A218WK07</accession>
<keyword evidence="1" id="KW-0479">Metal-binding</keyword>
<dbReference type="InterPro" id="IPR005123">
    <property type="entry name" value="Oxoglu/Fe-dep_dioxygenase_dom"/>
</dbReference>
<keyword evidence="6" id="KW-0223">Dioxygenase</keyword>
<dbReference type="InterPro" id="IPR050231">
    <property type="entry name" value="Iron_ascorbate_oxido_reductase"/>
</dbReference>
<dbReference type="Gene3D" id="2.60.120.330">
    <property type="entry name" value="B-lactam Antibiotic, Isopenicillin N Synthase, Chain"/>
    <property type="match status" value="1"/>
</dbReference>
<feature type="domain" description="Fe2OG dioxygenase" evidence="2">
    <location>
        <begin position="170"/>
        <end position="270"/>
    </location>
</feature>
<reference evidence="5" key="3">
    <citation type="journal article" date="2020" name="Plant Biotechnol. J.">
        <title>The pomegranate (Punica granatum L.) draft genome dissects genetic divergence between soft- and hard-seeded cultivars.</title>
        <authorList>
            <person name="Luo X."/>
            <person name="Li H."/>
            <person name="Wu Z."/>
            <person name="Yao W."/>
            <person name="Zhao P."/>
            <person name="Cao D."/>
            <person name="Yu H."/>
            <person name="Li K."/>
            <person name="Poudel K."/>
            <person name="Zhao D."/>
            <person name="Zhang F."/>
            <person name="Xia X."/>
            <person name="Chen L."/>
            <person name="Wang Q."/>
            <person name="Jing D."/>
            <person name="Cao S."/>
        </authorList>
    </citation>
    <scope>NUCLEOTIDE SEQUENCE [LARGE SCALE GENOMIC DNA]</scope>
</reference>
<keyword evidence="1" id="KW-0408">Iron</keyword>
<evidence type="ECO:0000313" key="4">
    <source>
        <dbReference type="Proteomes" id="UP000197138"/>
    </source>
</evidence>
<reference evidence="3" key="2">
    <citation type="submission" date="2017-06" db="EMBL/GenBank/DDBJ databases">
        <title>The pomegranate genome and the genomics of punicalagin biosynthesis.</title>
        <authorList>
            <person name="Xu C."/>
        </authorList>
    </citation>
    <scope>NUCLEOTIDE SEQUENCE [LARGE SCALE GENOMIC DNA]</scope>
    <source>
        <tissue evidence="3">Fresh leaf</tissue>
    </source>
</reference>
<sequence length="328" mass="36574">MATLSALPLSLPRIDLTSEGLRPGTTAWDLVRGDVLQALEEYGCFEAVYGGSTNEPDQLYGSVMEQLKEVFNLPKETKQRFFEPRKPLFGYLGDLPGLPLYEAMTIAGAVKSPAIQGLADLLWSDHGNPRFCETMNAYAKKVSDLAILAERLVFEGLGVAKYFDSHVNSTTYSLRLSKYTAPDTMGAQLGTSIHTDKNFLTILQQNHVNGLEVQMKDGKWIRTSPSPSTFIVIVGESFLGWSNGRLQCPRHCVMMRGHETRYSIGLFSALEGTVECPKELIDEEHPMLFKPFDEIALLQLTQKKIALRRSVHQTEEAADCTLKEYFGV</sequence>
<gene>
    <name evidence="6" type="primary">LOC116202910</name>
    <name evidence="3" type="ORF">CDL15_Pgr001090</name>
</gene>
<dbReference type="GO" id="GO:0046872">
    <property type="term" value="F:metal ion binding"/>
    <property type="evidence" value="ECO:0007669"/>
    <property type="project" value="UniProtKB-KW"/>
</dbReference>
<dbReference type="PANTHER" id="PTHR47990">
    <property type="entry name" value="2-OXOGLUTARATE (2OG) AND FE(II)-DEPENDENT OXYGENASE SUPERFAMILY PROTEIN-RELATED"/>
    <property type="match status" value="1"/>
</dbReference>
<dbReference type="EMBL" id="MTKT01003953">
    <property type="protein sequence ID" value="OWM72976.1"/>
    <property type="molecule type" value="Genomic_DNA"/>
</dbReference>
<name>A0A218WK07_PUNGR</name>
<evidence type="ECO:0000313" key="5">
    <source>
        <dbReference type="Proteomes" id="UP000515151"/>
    </source>
</evidence>
<dbReference type="PROSITE" id="PS51471">
    <property type="entry name" value="FE2OG_OXY"/>
    <property type="match status" value="1"/>
</dbReference>
<dbReference type="Pfam" id="PF03171">
    <property type="entry name" value="2OG-FeII_Oxy"/>
    <property type="match status" value="1"/>
</dbReference>
<proteinExistence type="inferred from homology"/>
<evidence type="ECO:0000313" key="6">
    <source>
        <dbReference type="RefSeq" id="XP_031390406.1"/>
    </source>
</evidence>
<dbReference type="GO" id="GO:0051213">
    <property type="term" value="F:dioxygenase activity"/>
    <property type="evidence" value="ECO:0007669"/>
    <property type="project" value="UniProtKB-KW"/>
</dbReference>
<dbReference type="AlphaFoldDB" id="A0A218WK07"/>
<evidence type="ECO:0000256" key="1">
    <source>
        <dbReference type="RuleBase" id="RU003682"/>
    </source>
</evidence>
<dbReference type="InterPro" id="IPR044861">
    <property type="entry name" value="IPNS-like_FE2OG_OXY"/>
</dbReference>
<dbReference type="Proteomes" id="UP000197138">
    <property type="component" value="Unassembled WGS sequence"/>
</dbReference>
<dbReference type="RefSeq" id="XP_031390406.1">
    <property type="nucleotide sequence ID" value="XM_031534546.1"/>
</dbReference>
<reference evidence="6" key="4">
    <citation type="submission" date="2025-04" db="UniProtKB">
        <authorList>
            <consortium name="RefSeq"/>
        </authorList>
    </citation>
    <scope>IDENTIFICATION</scope>
    <source>
        <tissue evidence="6">Leaf</tissue>
    </source>
</reference>
<evidence type="ECO:0000313" key="3">
    <source>
        <dbReference type="EMBL" id="OWM72976.1"/>
    </source>
</evidence>
<protein>
    <submittedName>
        <fullName evidence="6">Probable 2-oxoglutarate-dependent dioxygenase AOP1</fullName>
    </submittedName>
</protein>
<keyword evidence="5" id="KW-1185">Reference proteome</keyword>
<dbReference type="InterPro" id="IPR027443">
    <property type="entry name" value="IPNS-like_sf"/>
</dbReference>
<comment type="similarity">
    <text evidence="1">Belongs to the iron/ascorbate-dependent oxidoreductase family.</text>
</comment>
<organism evidence="3 4">
    <name type="scientific">Punica granatum</name>
    <name type="common">Pomegranate</name>
    <dbReference type="NCBI Taxonomy" id="22663"/>
    <lineage>
        <taxon>Eukaryota</taxon>
        <taxon>Viridiplantae</taxon>
        <taxon>Streptophyta</taxon>
        <taxon>Embryophyta</taxon>
        <taxon>Tracheophyta</taxon>
        <taxon>Spermatophyta</taxon>
        <taxon>Magnoliopsida</taxon>
        <taxon>eudicotyledons</taxon>
        <taxon>Gunneridae</taxon>
        <taxon>Pentapetalae</taxon>
        <taxon>rosids</taxon>
        <taxon>malvids</taxon>
        <taxon>Myrtales</taxon>
        <taxon>Lythraceae</taxon>
        <taxon>Punica</taxon>
    </lineage>
</organism>